<dbReference type="InterPro" id="IPR037143">
    <property type="entry name" value="4-PPantetheinyl_Trfase_dom_sf"/>
</dbReference>
<dbReference type="SUPFAM" id="SSF56214">
    <property type="entry name" value="4'-phosphopantetheinyl transferase"/>
    <property type="match status" value="2"/>
</dbReference>
<dbReference type="RefSeq" id="WP_234516995.1">
    <property type="nucleotide sequence ID" value="NZ_BAAAUF010000050.1"/>
</dbReference>
<comment type="caution">
    <text evidence="4">The sequence shown here is derived from an EMBL/GenBank/DDBJ whole genome shotgun (WGS) entry which is preliminary data.</text>
</comment>
<keyword evidence="2" id="KW-0808">Transferase</keyword>
<gene>
    <name evidence="4" type="ORF">GCM10010448_52820</name>
</gene>
<evidence type="ECO:0000259" key="3">
    <source>
        <dbReference type="Pfam" id="PF01648"/>
    </source>
</evidence>
<evidence type="ECO:0000313" key="5">
    <source>
        <dbReference type="Proteomes" id="UP001501532"/>
    </source>
</evidence>
<evidence type="ECO:0000256" key="2">
    <source>
        <dbReference type="ARBA" id="ARBA00022679"/>
    </source>
</evidence>
<evidence type="ECO:0000313" key="4">
    <source>
        <dbReference type="EMBL" id="GAA3062907.1"/>
    </source>
</evidence>
<dbReference type="Gene3D" id="3.90.470.20">
    <property type="entry name" value="4'-phosphopantetheinyl transferase domain"/>
    <property type="match status" value="1"/>
</dbReference>
<evidence type="ECO:0000256" key="1">
    <source>
        <dbReference type="ARBA" id="ARBA00010990"/>
    </source>
</evidence>
<protein>
    <recommendedName>
        <fullName evidence="3">4'-phosphopantetheinyl transferase domain-containing protein</fullName>
    </recommendedName>
</protein>
<dbReference type="EMBL" id="BAAAUF010000050">
    <property type="protein sequence ID" value="GAA3062907.1"/>
    <property type="molecule type" value="Genomic_DNA"/>
</dbReference>
<name>A0ABP6LXW7_9ACTN</name>
<dbReference type="PANTHER" id="PTHR12215:SF10">
    <property type="entry name" value="L-AMINOADIPATE-SEMIALDEHYDE DEHYDROGENASE-PHOSPHOPANTETHEINYL TRANSFERASE"/>
    <property type="match status" value="1"/>
</dbReference>
<comment type="similarity">
    <text evidence="1">Belongs to the P-Pant transferase superfamily. Gsp/Sfp/HetI/AcpT family.</text>
</comment>
<dbReference type="Proteomes" id="UP001501532">
    <property type="component" value="Unassembled WGS sequence"/>
</dbReference>
<keyword evidence="5" id="KW-1185">Reference proteome</keyword>
<dbReference type="InterPro" id="IPR008278">
    <property type="entry name" value="4-PPantetheinyl_Trfase_dom"/>
</dbReference>
<organism evidence="4 5">
    <name type="scientific">Streptomyces glomeratus</name>
    <dbReference type="NCBI Taxonomy" id="284452"/>
    <lineage>
        <taxon>Bacteria</taxon>
        <taxon>Bacillati</taxon>
        <taxon>Actinomycetota</taxon>
        <taxon>Actinomycetes</taxon>
        <taxon>Kitasatosporales</taxon>
        <taxon>Streptomycetaceae</taxon>
        <taxon>Streptomyces</taxon>
    </lineage>
</organism>
<dbReference type="InterPro" id="IPR050559">
    <property type="entry name" value="P-Pant_transferase_sf"/>
</dbReference>
<accession>A0ABP6LXW7</accession>
<dbReference type="PANTHER" id="PTHR12215">
    <property type="entry name" value="PHOSPHOPANTETHEINE TRANSFERASE"/>
    <property type="match status" value="1"/>
</dbReference>
<sequence>MTTGRPAYDDTATGDRTTAPRVEGWLVDLRAAQHTWDDEARRSELSAEETRRAQRFRSPDAAVTYIRARSTVRRVLARTLGEHPATVRLAAAPGGRPALPDHPQWHVSWSTSAGVLLVAVRRGEPVGVDVEVMRTVPSPARVLRTVYPHTPALAELGEPETFFSAWTLLEAAVKATGRGLARGGRDVRLYRPHGARRCALAGIRNAGSAPWCGRTEQYEVPSPRPTVPATRVMTAVVTRGRTAPAVRLNAWRLPHARHTECPVRHLADPVHNEKNGRR</sequence>
<reference evidence="5" key="1">
    <citation type="journal article" date="2019" name="Int. J. Syst. Evol. Microbiol.">
        <title>The Global Catalogue of Microorganisms (GCM) 10K type strain sequencing project: providing services to taxonomists for standard genome sequencing and annotation.</title>
        <authorList>
            <consortium name="The Broad Institute Genomics Platform"/>
            <consortium name="The Broad Institute Genome Sequencing Center for Infectious Disease"/>
            <person name="Wu L."/>
            <person name="Ma J."/>
        </authorList>
    </citation>
    <scope>NUCLEOTIDE SEQUENCE [LARGE SCALE GENOMIC DNA]</scope>
    <source>
        <strain evidence="5">JCM 9091</strain>
    </source>
</reference>
<feature type="domain" description="4'-phosphopantetheinyl transferase" evidence="3">
    <location>
        <begin position="125"/>
        <end position="198"/>
    </location>
</feature>
<dbReference type="Pfam" id="PF01648">
    <property type="entry name" value="ACPS"/>
    <property type="match status" value="1"/>
</dbReference>
<proteinExistence type="inferred from homology"/>